<dbReference type="GO" id="GO:0097361">
    <property type="term" value="C:cytosolic [4Fe-4S] assembly targeting complex"/>
    <property type="evidence" value="ECO:0007669"/>
    <property type="project" value="UniProtKB-UniRule"/>
</dbReference>
<keyword evidence="6" id="KW-1185">Reference proteome</keyword>
<keyword evidence="3" id="KW-0812">Transmembrane</keyword>
<accession>A0ABD3AAG5</accession>
<keyword evidence="1" id="KW-0234">DNA repair</keyword>
<name>A0ABD3AAG5_9GENT</name>
<evidence type="ECO:0000313" key="5">
    <source>
        <dbReference type="EMBL" id="KAL3528669.1"/>
    </source>
</evidence>
<dbReference type="AlphaFoldDB" id="A0ABD3AAG5"/>
<dbReference type="PANTHER" id="PTHR12891">
    <property type="entry name" value="DNA REPAIR/TRANSCRIPTION PROTEIN MET18/MMS19"/>
    <property type="match status" value="1"/>
</dbReference>
<comment type="similarity">
    <text evidence="1">Belongs to the MET18/MMS19 family.</text>
</comment>
<dbReference type="Pfam" id="PF14500">
    <property type="entry name" value="MMS19_N"/>
    <property type="match status" value="1"/>
</dbReference>
<reference evidence="5 6" key="1">
    <citation type="submission" date="2024-11" db="EMBL/GenBank/DDBJ databases">
        <title>A near-complete genome assembly of Cinchona calisaya.</title>
        <authorList>
            <person name="Lian D.C."/>
            <person name="Zhao X.W."/>
            <person name="Wei L."/>
        </authorList>
    </citation>
    <scope>NUCLEOTIDE SEQUENCE [LARGE SCALE GENOMIC DNA]</scope>
    <source>
        <tissue evidence="5">Nenye</tissue>
    </source>
</reference>
<dbReference type="Proteomes" id="UP001630127">
    <property type="component" value="Unassembled WGS sequence"/>
</dbReference>
<evidence type="ECO:0000256" key="2">
    <source>
        <dbReference type="SAM" id="MobiDB-lite"/>
    </source>
</evidence>
<comment type="caution">
    <text evidence="5">The sequence shown here is derived from an EMBL/GenBank/DDBJ whole genome shotgun (WGS) entry which is preliminary data.</text>
</comment>
<dbReference type="EMBL" id="JBJUIK010000004">
    <property type="protein sequence ID" value="KAL3528669.1"/>
    <property type="molecule type" value="Genomic_DNA"/>
</dbReference>
<dbReference type="GO" id="GO:0051604">
    <property type="term" value="P:protein maturation"/>
    <property type="evidence" value="ECO:0007669"/>
    <property type="project" value="UniProtKB-UniRule"/>
</dbReference>
<dbReference type="GO" id="GO:0005634">
    <property type="term" value="C:nucleus"/>
    <property type="evidence" value="ECO:0007669"/>
    <property type="project" value="UniProtKB-SubCell"/>
</dbReference>
<dbReference type="GO" id="GO:0016226">
    <property type="term" value="P:iron-sulfur cluster assembly"/>
    <property type="evidence" value="ECO:0007669"/>
    <property type="project" value="UniProtKB-UniRule"/>
</dbReference>
<feature type="domain" description="MMS19 N-terminal" evidence="4">
    <location>
        <begin position="106"/>
        <end position="209"/>
    </location>
</feature>
<evidence type="ECO:0000256" key="1">
    <source>
        <dbReference type="RuleBase" id="RU367072"/>
    </source>
</evidence>
<comment type="subcellular location">
    <subcellularLocation>
        <location evidence="1">Nucleus</location>
    </subcellularLocation>
</comment>
<protein>
    <recommendedName>
        <fullName evidence="1">MMS19 nucleotide excision repair protein</fullName>
    </recommendedName>
</protein>
<organism evidence="5 6">
    <name type="scientific">Cinchona calisaya</name>
    <dbReference type="NCBI Taxonomy" id="153742"/>
    <lineage>
        <taxon>Eukaryota</taxon>
        <taxon>Viridiplantae</taxon>
        <taxon>Streptophyta</taxon>
        <taxon>Embryophyta</taxon>
        <taxon>Tracheophyta</taxon>
        <taxon>Spermatophyta</taxon>
        <taxon>Magnoliopsida</taxon>
        <taxon>eudicotyledons</taxon>
        <taxon>Gunneridae</taxon>
        <taxon>Pentapetalae</taxon>
        <taxon>asterids</taxon>
        <taxon>lamiids</taxon>
        <taxon>Gentianales</taxon>
        <taxon>Rubiaceae</taxon>
        <taxon>Cinchonoideae</taxon>
        <taxon>Cinchoneae</taxon>
        <taxon>Cinchona</taxon>
    </lineage>
</organism>
<proteinExistence type="inferred from homology"/>
<dbReference type="PANTHER" id="PTHR12891:SF0">
    <property type="entry name" value="MMS19 NUCLEOTIDE EXCISION REPAIR PROTEIN HOMOLOG"/>
    <property type="match status" value="1"/>
</dbReference>
<dbReference type="GO" id="GO:0006281">
    <property type="term" value="P:DNA repair"/>
    <property type="evidence" value="ECO:0007669"/>
    <property type="project" value="UniProtKB-UniRule"/>
</dbReference>
<sequence length="238" mass="26854">MKDPTSGFVPGSKVDVEAIAIDKGTSFRKRCALQEVQDETPTDHLSGHPSQQPQLDEMSDETLLIQRSWGSKKKFASDKRQMLETYLKVLFLTSIAYLMWPFILPGVLLLGELLTLLMSKPLSDATIHILIALFTKNLENWGALNGALVGCLALMWRKTDVGVVTENDAKAVINSYRKYLSIQSNGRQHDRKLCFELLECLLEWYPNVVHHLVTPRSDDVGKDVKKQIEDLISVDNWG</sequence>
<feature type="transmembrane region" description="Helical" evidence="3">
    <location>
        <begin position="89"/>
        <end position="111"/>
    </location>
</feature>
<evidence type="ECO:0000259" key="4">
    <source>
        <dbReference type="Pfam" id="PF14500"/>
    </source>
</evidence>
<dbReference type="InterPro" id="IPR039920">
    <property type="entry name" value="MMS19"/>
</dbReference>
<dbReference type="InterPro" id="IPR029240">
    <property type="entry name" value="MMS19_N"/>
</dbReference>
<keyword evidence="1" id="KW-0227">DNA damage</keyword>
<feature type="region of interest" description="Disordered" evidence="2">
    <location>
        <begin position="38"/>
        <end position="57"/>
    </location>
</feature>
<keyword evidence="1" id="KW-0539">Nucleus</keyword>
<gene>
    <name evidence="5" type="ORF">ACH5RR_007991</name>
</gene>
<evidence type="ECO:0000256" key="3">
    <source>
        <dbReference type="SAM" id="Phobius"/>
    </source>
</evidence>
<comment type="function">
    <text evidence="1">Key component of the cytosolic iron-sulfur protein assembly (CIA) complex, a multiprotein complex that mediates the incorporation of iron-sulfur cluster into apoproteins specifically involved in DNA metabolism and genomic integrity. In the CIA complex, MMS19 acts as an adapter between early-acting CIA components and a subset of cellular target iron-sulfur proteins.</text>
</comment>
<keyword evidence="3" id="KW-1133">Transmembrane helix</keyword>
<keyword evidence="3" id="KW-0472">Membrane</keyword>
<evidence type="ECO:0000313" key="6">
    <source>
        <dbReference type="Proteomes" id="UP001630127"/>
    </source>
</evidence>